<feature type="compositionally biased region" description="Low complexity" evidence="1">
    <location>
        <begin position="1"/>
        <end position="18"/>
    </location>
</feature>
<dbReference type="Proteomes" id="UP000253472">
    <property type="component" value="Unassembled WGS sequence"/>
</dbReference>
<evidence type="ECO:0000256" key="1">
    <source>
        <dbReference type="SAM" id="MobiDB-lite"/>
    </source>
</evidence>
<gene>
    <name evidence="2" type="ORF">Cantr_10393</name>
</gene>
<evidence type="ECO:0000313" key="3">
    <source>
        <dbReference type="Proteomes" id="UP000253472"/>
    </source>
</evidence>
<proteinExistence type="predicted"/>
<feature type="region of interest" description="Disordered" evidence="1">
    <location>
        <begin position="1"/>
        <end position="23"/>
    </location>
</feature>
<evidence type="ECO:0000313" key="2">
    <source>
        <dbReference type="EMBL" id="RCK63701.1"/>
    </source>
</evidence>
<dbReference type="EMBL" id="QLNQ01000023">
    <property type="protein sequence ID" value="RCK63701.1"/>
    <property type="molecule type" value="Genomic_DNA"/>
</dbReference>
<sequence>MQLSLKNGSSKNTSKSSTVPPEYREKFGDVADTFSSTSGSAPRVNTTKIIDIECKQHWIPWEVSMMFSIWKDNAYEATMYSVLKEGMDKFCAYVASGFRDAYTGTEGYFITNQHAKLLDNSNFKHYMYAKLKTPISYTTKSTFTGENLRWTSIIWIQRHGALNELCHELVA</sequence>
<keyword evidence="3" id="KW-1185">Reference proteome</keyword>
<organism evidence="2 3">
    <name type="scientific">Candida viswanathii</name>
    <dbReference type="NCBI Taxonomy" id="5486"/>
    <lineage>
        <taxon>Eukaryota</taxon>
        <taxon>Fungi</taxon>
        <taxon>Dikarya</taxon>
        <taxon>Ascomycota</taxon>
        <taxon>Saccharomycotina</taxon>
        <taxon>Pichiomycetes</taxon>
        <taxon>Debaryomycetaceae</taxon>
        <taxon>Candida/Lodderomyces clade</taxon>
        <taxon>Candida</taxon>
    </lineage>
</organism>
<dbReference type="AlphaFoldDB" id="A0A367YFA5"/>
<protein>
    <submittedName>
        <fullName evidence="2">Uncharacterized protein</fullName>
    </submittedName>
</protein>
<reference evidence="2 3" key="1">
    <citation type="submission" date="2018-06" db="EMBL/GenBank/DDBJ databases">
        <title>Whole genome sequencing of Candida tropicalis (genome annotated by CSBL at Korea University).</title>
        <authorList>
            <person name="Ahn J."/>
        </authorList>
    </citation>
    <scope>NUCLEOTIDE SEQUENCE [LARGE SCALE GENOMIC DNA]</scope>
    <source>
        <strain evidence="2 3">ATCC 20962</strain>
    </source>
</reference>
<comment type="caution">
    <text evidence="2">The sequence shown here is derived from an EMBL/GenBank/DDBJ whole genome shotgun (WGS) entry which is preliminary data.</text>
</comment>
<accession>A0A367YFA5</accession>
<name>A0A367YFA5_9ASCO</name>